<dbReference type="PANTHER" id="PTHR23501:SF197">
    <property type="entry name" value="COMD"/>
    <property type="match status" value="1"/>
</dbReference>
<dbReference type="PANTHER" id="PTHR23501">
    <property type="entry name" value="MAJOR FACILITATOR SUPERFAMILY"/>
    <property type="match status" value="1"/>
</dbReference>
<feature type="transmembrane region" description="Helical" evidence="6">
    <location>
        <begin position="54"/>
        <end position="73"/>
    </location>
</feature>
<evidence type="ECO:0000256" key="2">
    <source>
        <dbReference type="ARBA" id="ARBA00022692"/>
    </source>
</evidence>
<comment type="subcellular location">
    <subcellularLocation>
        <location evidence="1">Cell membrane</location>
        <topology evidence="1">Multi-pass membrane protein</topology>
    </subcellularLocation>
</comment>
<keyword evidence="4 6" id="KW-0472">Membrane</keyword>
<organism evidence="8 9">
    <name type="scientific">Aeromicrobium ginsengisoli</name>
    <dbReference type="NCBI Taxonomy" id="363867"/>
    <lineage>
        <taxon>Bacteria</taxon>
        <taxon>Bacillati</taxon>
        <taxon>Actinomycetota</taxon>
        <taxon>Actinomycetes</taxon>
        <taxon>Propionibacteriales</taxon>
        <taxon>Nocardioidaceae</taxon>
        <taxon>Aeromicrobium</taxon>
    </lineage>
</organism>
<reference evidence="8" key="1">
    <citation type="submission" date="2019-09" db="EMBL/GenBank/DDBJ databases">
        <authorList>
            <person name="Li J."/>
        </authorList>
    </citation>
    <scope>NUCLEOTIDE SEQUENCE [LARGE SCALE GENOMIC DNA]</scope>
    <source>
        <strain evidence="8">JCM 14732</strain>
    </source>
</reference>
<dbReference type="AlphaFoldDB" id="A0A5M4FAP3"/>
<dbReference type="PROSITE" id="PS50850">
    <property type="entry name" value="MFS"/>
    <property type="match status" value="1"/>
</dbReference>
<dbReference type="OrthoDB" id="4484751at2"/>
<evidence type="ECO:0000313" key="8">
    <source>
        <dbReference type="EMBL" id="KAA1394281.1"/>
    </source>
</evidence>
<proteinExistence type="predicted"/>
<keyword evidence="9" id="KW-1185">Reference proteome</keyword>
<evidence type="ECO:0000259" key="7">
    <source>
        <dbReference type="PROSITE" id="PS50850"/>
    </source>
</evidence>
<name>A0A5M4FAP3_9ACTN</name>
<evidence type="ECO:0000256" key="5">
    <source>
        <dbReference type="SAM" id="MobiDB-lite"/>
    </source>
</evidence>
<evidence type="ECO:0000256" key="6">
    <source>
        <dbReference type="SAM" id="Phobius"/>
    </source>
</evidence>
<feature type="transmembrane region" description="Helical" evidence="6">
    <location>
        <begin position="18"/>
        <end position="42"/>
    </location>
</feature>
<feature type="compositionally biased region" description="Basic residues" evidence="5">
    <location>
        <begin position="171"/>
        <end position="191"/>
    </location>
</feature>
<accession>A0A5M4FAP3</accession>
<gene>
    <name evidence="8" type="ORF">ESP70_018945</name>
</gene>
<sequence length="228" mass="24277">MAAVAPVSAPPEDRPRHALVAAPASASLLVCMIFNVVIPLIPVLPGELGTSPSSTSWVATGFFLTGAVANPVAGRLADMFGNRRVFVICIWLLIVGSVVCALAPNLAVLLVGRVLHGMSLPMMSISLSIMRHQLVIRRLPAAVGWATAAMGIGSRWSCCAPWQSPADARHPPRMRHLRSRPRRVSRPSSRHRSPECRLCGTPKPVTPGTPRHPPPRRRGRGAVAGCAA</sequence>
<dbReference type="Proteomes" id="UP000380867">
    <property type="component" value="Unassembled WGS sequence"/>
</dbReference>
<dbReference type="InterPro" id="IPR020846">
    <property type="entry name" value="MFS_dom"/>
</dbReference>
<dbReference type="GO" id="GO:0022857">
    <property type="term" value="F:transmembrane transporter activity"/>
    <property type="evidence" value="ECO:0007669"/>
    <property type="project" value="InterPro"/>
</dbReference>
<comment type="caution">
    <text evidence="8">The sequence shown here is derived from an EMBL/GenBank/DDBJ whole genome shotgun (WGS) entry which is preliminary data.</text>
</comment>
<dbReference type="InterPro" id="IPR011701">
    <property type="entry name" value="MFS"/>
</dbReference>
<keyword evidence="2 6" id="KW-0812">Transmembrane</keyword>
<evidence type="ECO:0000256" key="1">
    <source>
        <dbReference type="ARBA" id="ARBA00004651"/>
    </source>
</evidence>
<protein>
    <submittedName>
        <fullName evidence="8">MFS transporter</fullName>
    </submittedName>
</protein>
<dbReference type="EMBL" id="SDPQ02000004">
    <property type="protein sequence ID" value="KAA1394281.1"/>
    <property type="molecule type" value="Genomic_DNA"/>
</dbReference>
<dbReference type="GO" id="GO:0005886">
    <property type="term" value="C:plasma membrane"/>
    <property type="evidence" value="ECO:0007669"/>
    <property type="project" value="UniProtKB-SubCell"/>
</dbReference>
<dbReference type="Gene3D" id="1.20.1720.10">
    <property type="entry name" value="Multidrug resistance protein D"/>
    <property type="match status" value="1"/>
</dbReference>
<keyword evidence="3 6" id="KW-1133">Transmembrane helix</keyword>
<dbReference type="InterPro" id="IPR036259">
    <property type="entry name" value="MFS_trans_sf"/>
</dbReference>
<dbReference type="SUPFAM" id="SSF103473">
    <property type="entry name" value="MFS general substrate transporter"/>
    <property type="match status" value="1"/>
</dbReference>
<feature type="region of interest" description="Disordered" evidence="5">
    <location>
        <begin position="165"/>
        <end position="228"/>
    </location>
</feature>
<evidence type="ECO:0000313" key="9">
    <source>
        <dbReference type="Proteomes" id="UP000380867"/>
    </source>
</evidence>
<evidence type="ECO:0000256" key="4">
    <source>
        <dbReference type="ARBA" id="ARBA00023136"/>
    </source>
</evidence>
<evidence type="ECO:0000256" key="3">
    <source>
        <dbReference type="ARBA" id="ARBA00022989"/>
    </source>
</evidence>
<feature type="domain" description="Major facilitator superfamily (MFS) profile" evidence="7">
    <location>
        <begin position="19"/>
        <end position="228"/>
    </location>
</feature>
<dbReference type="Pfam" id="PF07690">
    <property type="entry name" value="MFS_1"/>
    <property type="match status" value="1"/>
</dbReference>
<feature type="transmembrane region" description="Helical" evidence="6">
    <location>
        <begin position="85"/>
        <end position="104"/>
    </location>
</feature>